<dbReference type="Pfam" id="PF13417">
    <property type="entry name" value="GST_N_3"/>
    <property type="match status" value="1"/>
</dbReference>
<dbReference type="GO" id="GO:0004364">
    <property type="term" value="F:glutathione transferase activity"/>
    <property type="evidence" value="ECO:0007669"/>
    <property type="project" value="TreeGrafter"/>
</dbReference>
<dbReference type="InterPro" id="IPR004045">
    <property type="entry name" value="Glutathione_S-Trfase_N"/>
</dbReference>
<keyword evidence="2" id="KW-0963">Cytoplasm</keyword>
<dbReference type="OMA" id="WKSRVQS"/>
<comment type="subcellular location">
    <subcellularLocation>
        <location evidence="1">Cytoplasm</location>
    </subcellularLocation>
</comment>
<evidence type="ECO:0000256" key="2">
    <source>
        <dbReference type="ARBA" id="ARBA00022490"/>
    </source>
</evidence>
<dbReference type="PANTHER" id="PTHR43917:SF8">
    <property type="entry name" value="GH16740P-RELATED"/>
    <property type="match status" value="1"/>
</dbReference>
<evidence type="ECO:0000259" key="4">
    <source>
        <dbReference type="PROSITE" id="PS50404"/>
    </source>
</evidence>
<dbReference type="Gene3D" id="1.20.1050.10">
    <property type="match status" value="1"/>
</dbReference>
<dbReference type="GO" id="GO:0005737">
    <property type="term" value="C:cytoplasm"/>
    <property type="evidence" value="ECO:0007669"/>
    <property type="project" value="UniProtKB-SubCell"/>
</dbReference>
<keyword evidence="3" id="KW-0808">Transferase</keyword>
<dbReference type="SUPFAM" id="SSF47616">
    <property type="entry name" value="GST C-terminal domain-like"/>
    <property type="match status" value="1"/>
</dbReference>
<dbReference type="SFLD" id="SFLDS00019">
    <property type="entry name" value="Glutathione_Transferase_(cytos"/>
    <property type="match status" value="1"/>
</dbReference>
<dbReference type="Pfam" id="PF00043">
    <property type="entry name" value="GST_C"/>
    <property type="match status" value="1"/>
</dbReference>
<dbReference type="HOGENOM" id="CLU_011226_2_3_1"/>
<dbReference type="FunFam" id="1.20.1050.10:FF:000039">
    <property type="entry name" value="Glutathione S-transferase theta-1"/>
    <property type="match status" value="1"/>
</dbReference>
<evidence type="ECO:0000259" key="5">
    <source>
        <dbReference type="PROSITE" id="PS50405"/>
    </source>
</evidence>
<keyword evidence="7" id="KW-1185">Reference proteome</keyword>
<dbReference type="OrthoDB" id="288530at2759"/>
<dbReference type="InterPro" id="IPR051369">
    <property type="entry name" value="GST_Theta"/>
</dbReference>
<dbReference type="InterPro" id="IPR036282">
    <property type="entry name" value="Glutathione-S-Trfase_C_sf"/>
</dbReference>
<name>I7MH36_TETTS</name>
<dbReference type="PROSITE" id="PS50404">
    <property type="entry name" value="GST_NTER"/>
    <property type="match status" value="1"/>
</dbReference>
<proteinExistence type="predicted"/>
<dbReference type="InterPro" id="IPR036249">
    <property type="entry name" value="Thioredoxin-like_sf"/>
</dbReference>
<sequence>MSIKNLSQLNYEIFMDWGSQPSRAVMTVVYFLKIPHKINEVRILKKQNVSEQYKKINPDQKIPCIIDNENFFLNESHSIMRYFCQLYGDNQLYPDDNLKKRALIDSYLDWHHSNTRKMHRMLFKKLFEPQLGIQTSINIEELESDVQKALAFIENNYLNHKNKFFFGFDNYTLADISAYCELYQSKVVNYSFQPYPNILEWMSKMQQINEIKQTHKVYDELLNKRIQKQSSKL</sequence>
<dbReference type="KEGG" id="tet:TTHERM_00729240"/>
<reference evidence="7" key="1">
    <citation type="journal article" date="2006" name="PLoS Biol.">
        <title>Macronuclear genome sequence of the ciliate Tetrahymena thermophila, a model eukaryote.</title>
        <authorList>
            <person name="Eisen J.A."/>
            <person name="Coyne R.S."/>
            <person name="Wu M."/>
            <person name="Wu D."/>
            <person name="Thiagarajan M."/>
            <person name="Wortman J.R."/>
            <person name="Badger J.H."/>
            <person name="Ren Q."/>
            <person name="Amedeo P."/>
            <person name="Jones K.M."/>
            <person name="Tallon L.J."/>
            <person name="Delcher A.L."/>
            <person name="Salzberg S.L."/>
            <person name="Silva J.C."/>
            <person name="Haas B.J."/>
            <person name="Majoros W.H."/>
            <person name="Farzad M."/>
            <person name="Carlton J.M."/>
            <person name="Smith R.K. Jr."/>
            <person name="Garg J."/>
            <person name="Pearlman R.E."/>
            <person name="Karrer K.M."/>
            <person name="Sun L."/>
            <person name="Manning G."/>
            <person name="Elde N.C."/>
            <person name="Turkewitz A.P."/>
            <person name="Asai D.J."/>
            <person name="Wilkes D.E."/>
            <person name="Wang Y."/>
            <person name="Cai H."/>
            <person name="Collins K."/>
            <person name="Stewart B.A."/>
            <person name="Lee S.R."/>
            <person name="Wilamowska K."/>
            <person name="Weinberg Z."/>
            <person name="Ruzzo W.L."/>
            <person name="Wloga D."/>
            <person name="Gaertig J."/>
            <person name="Frankel J."/>
            <person name="Tsao C.-C."/>
            <person name="Gorovsky M.A."/>
            <person name="Keeling P.J."/>
            <person name="Waller R.F."/>
            <person name="Patron N.J."/>
            <person name="Cherry J.M."/>
            <person name="Stover N.A."/>
            <person name="Krieger C.J."/>
            <person name="del Toro C."/>
            <person name="Ryder H.F."/>
            <person name="Williamson S.C."/>
            <person name="Barbeau R.A."/>
            <person name="Hamilton E.P."/>
            <person name="Orias E."/>
        </authorList>
    </citation>
    <scope>NUCLEOTIDE SEQUENCE [LARGE SCALE GENOMIC DNA]</scope>
    <source>
        <strain evidence="7">SB210</strain>
    </source>
</reference>
<dbReference type="Proteomes" id="UP000009168">
    <property type="component" value="Unassembled WGS sequence"/>
</dbReference>
<gene>
    <name evidence="6" type="ORF">TTHERM_00729240</name>
</gene>
<organism evidence="6 7">
    <name type="scientific">Tetrahymena thermophila (strain SB210)</name>
    <dbReference type="NCBI Taxonomy" id="312017"/>
    <lineage>
        <taxon>Eukaryota</taxon>
        <taxon>Sar</taxon>
        <taxon>Alveolata</taxon>
        <taxon>Ciliophora</taxon>
        <taxon>Intramacronucleata</taxon>
        <taxon>Oligohymenophorea</taxon>
        <taxon>Hymenostomatida</taxon>
        <taxon>Tetrahymenina</taxon>
        <taxon>Tetrahymenidae</taxon>
        <taxon>Tetrahymena</taxon>
    </lineage>
</organism>
<dbReference type="InParanoid" id="I7MH36"/>
<dbReference type="SUPFAM" id="SSF52833">
    <property type="entry name" value="Thioredoxin-like"/>
    <property type="match status" value="1"/>
</dbReference>
<protein>
    <submittedName>
        <fullName evidence="6">Glutathione S-transferase</fullName>
    </submittedName>
</protein>
<dbReference type="eggNOG" id="KOG0867">
    <property type="taxonomic scope" value="Eukaryota"/>
</dbReference>
<feature type="domain" description="GST N-terminal" evidence="4">
    <location>
        <begin position="9"/>
        <end position="91"/>
    </location>
</feature>
<evidence type="ECO:0000313" key="7">
    <source>
        <dbReference type="Proteomes" id="UP000009168"/>
    </source>
</evidence>
<dbReference type="InterPro" id="IPR040079">
    <property type="entry name" value="Glutathione_S-Trfase"/>
</dbReference>
<dbReference type="PROSITE" id="PS50405">
    <property type="entry name" value="GST_CTER"/>
    <property type="match status" value="1"/>
</dbReference>
<dbReference type="InterPro" id="IPR004046">
    <property type="entry name" value="GST_C"/>
</dbReference>
<dbReference type="STRING" id="312017.I7MH36"/>
<dbReference type="RefSeq" id="XP_001022709.1">
    <property type="nucleotide sequence ID" value="XM_001022709.1"/>
</dbReference>
<dbReference type="GeneID" id="7829421"/>
<dbReference type="InterPro" id="IPR010987">
    <property type="entry name" value="Glutathione-S-Trfase_C-like"/>
</dbReference>
<dbReference type="PANTHER" id="PTHR43917">
    <property type="match status" value="1"/>
</dbReference>
<evidence type="ECO:0000256" key="3">
    <source>
        <dbReference type="ARBA" id="ARBA00022679"/>
    </source>
</evidence>
<feature type="domain" description="GST C-terminal" evidence="5">
    <location>
        <begin position="97"/>
        <end position="230"/>
    </location>
</feature>
<dbReference type="AlphaFoldDB" id="I7MH36"/>
<dbReference type="EMBL" id="GG662537">
    <property type="protein sequence ID" value="EAS02464.1"/>
    <property type="molecule type" value="Genomic_DNA"/>
</dbReference>
<dbReference type="GO" id="GO:0006749">
    <property type="term" value="P:glutathione metabolic process"/>
    <property type="evidence" value="ECO:0007669"/>
    <property type="project" value="TreeGrafter"/>
</dbReference>
<accession>I7MH36</accession>
<evidence type="ECO:0000313" key="6">
    <source>
        <dbReference type="EMBL" id="EAS02464.1"/>
    </source>
</evidence>
<evidence type="ECO:0000256" key="1">
    <source>
        <dbReference type="ARBA" id="ARBA00004496"/>
    </source>
</evidence>
<dbReference type="SFLD" id="SFLDG00358">
    <property type="entry name" value="Main_(cytGST)"/>
    <property type="match status" value="1"/>
</dbReference>
<dbReference type="Gene3D" id="3.40.30.10">
    <property type="entry name" value="Glutaredoxin"/>
    <property type="match status" value="1"/>
</dbReference>